<feature type="transmembrane region" description="Helical" evidence="7">
    <location>
        <begin position="300"/>
        <end position="319"/>
    </location>
</feature>
<dbReference type="InterPro" id="IPR004740">
    <property type="entry name" value="Nuc_H_symport"/>
</dbReference>
<name>A0A1H5WP46_9SPHI</name>
<keyword evidence="9" id="KW-1185">Reference proteome</keyword>
<organism evidence="8 9">
    <name type="scientific">Sphingobacterium lactis</name>
    <dbReference type="NCBI Taxonomy" id="797291"/>
    <lineage>
        <taxon>Bacteria</taxon>
        <taxon>Pseudomonadati</taxon>
        <taxon>Bacteroidota</taxon>
        <taxon>Sphingobacteriia</taxon>
        <taxon>Sphingobacteriales</taxon>
        <taxon>Sphingobacteriaceae</taxon>
        <taxon>Sphingobacterium</taxon>
    </lineage>
</organism>
<evidence type="ECO:0000256" key="2">
    <source>
        <dbReference type="ARBA" id="ARBA00022448"/>
    </source>
</evidence>
<dbReference type="NCBIfam" id="TIGR00889">
    <property type="entry name" value="2A0110"/>
    <property type="match status" value="1"/>
</dbReference>
<dbReference type="GO" id="GO:0015213">
    <property type="term" value="F:uridine transmembrane transporter activity"/>
    <property type="evidence" value="ECO:0007669"/>
    <property type="project" value="TreeGrafter"/>
</dbReference>
<keyword evidence="2" id="KW-0813">Transport</keyword>
<keyword evidence="5 7" id="KW-1133">Transmembrane helix</keyword>
<evidence type="ECO:0000313" key="9">
    <source>
        <dbReference type="Proteomes" id="UP000236731"/>
    </source>
</evidence>
<protein>
    <submittedName>
        <fullName evidence="8">MFS transporter, NHS family, xanthosine permease</fullName>
    </submittedName>
</protein>
<dbReference type="PANTHER" id="PTHR23522">
    <property type="entry name" value="BLL5896 PROTEIN"/>
    <property type="match status" value="1"/>
</dbReference>
<dbReference type="Proteomes" id="UP000236731">
    <property type="component" value="Unassembled WGS sequence"/>
</dbReference>
<dbReference type="Pfam" id="PF03825">
    <property type="entry name" value="Nuc_H_symport"/>
    <property type="match status" value="1"/>
</dbReference>
<dbReference type="PANTHER" id="PTHR23522:SF4">
    <property type="entry name" value="NUCLEOSIDE PERMEASE NUPG-RELATED"/>
    <property type="match status" value="1"/>
</dbReference>
<feature type="transmembrane region" description="Helical" evidence="7">
    <location>
        <begin position="62"/>
        <end position="80"/>
    </location>
</feature>
<feature type="transmembrane region" description="Helical" evidence="7">
    <location>
        <begin position="86"/>
        <end position="112"/>
    </location>
</feature>
<reference evidence="9" key="1">
    <citation type="submission" date="2016-10" db="EMBL/GenBank/DDBJ databases">
        <authorList>
            <person name="Varghese N."/>
            <person name="Submissions S."/>
        </authorList>
    </citation>
    <scope>NUCLEOTIDE SEQUENCE [LARGE SCALE GENOMIC DNA]</scope>
    <source>
        <strain evidence="9">DSM 22361</strain>
    </source>
</reference>
<feature type="transmembrane region" description="Helical" evidence="7">
    <location>
        <begin position="276"/>
        <end position="294"/>
    </location>
</feature>
<dbReference type="GO" id="GO:0015212">
    <property type="term" value="F:cytidine transmembrane transporter activity"/>
    <property type="evidence" value="ECO:0007669"/>
    <property type="project" value="TreeGrafter"/>
</dbReference>
<feature type="transmembrane region" description="Helical" evidence="7">
    <location>
        <begin position="33"/>
        <end position="53"/>
    </location>
</feature>
<feature type="transmembrane region" description="Helical" evidence="7">
    <location>
        <begin position="124"/>
        <end position="141"/>
    </location>
</feature>
<dbReference type="FunFam" id="1.20.1250.20:FF:000012">
    <property type="entry name" value="Nucleoside permease NupG"/>
    <property type="match status" value="1"/>
</dbReference>
<feature type="transmembrane region" description="Helical" evidence="7">
    <location>
        <begin position="153"/>
        <end position="171"/>
    </location>
</feature>
<sequence>MNFFQFFVWGAWLITIANYWFGTKNWGGTEFGAIFSTMGIASLFMPTLMGIIADRWVNAEKLYIGLHFLYAGCMLYLAQVDDPGSFFTVMLLSMCCYMPTLALSNSIAYTALNQGNYDLIKAFPPIRVWGTVGFIAAMWTTNLTGSKATEGQFYIAAAGSILLGLYSIVYLPKCPPQRHIQEGSKWSQLLGLEAFKLFGNFKMAMFFVFSMFLGAALQLTNAYGDVFLDEFKYFPKYVDSFVIEYSTIIMSISQISETLFILAIPFFLKRFGIKQVMLIAMVAWVLRFGLFAYGNPTSGLWMIILSCIVYGMAFDFFNISGSLFVETNTNNKIRSSAQGLFMMMTNGFGAVLGSWVSGWVIDKYYTLSFTDSASLAQFLQTTPDNETLQGFIGSRGVQVVNGIFDQAIQLKDWHHIWIAFAAYTLVIAVLFAVLFRHKHDRQETNGPVGH</sequence>
<comment type="subcellular location">
    <subcellularLocation>
        <location evidence="1">Cell membrane</location>
        <topology evidence="1">Multi-pass membrane protein</topology>
    </subcellularLocation>
</comment>
<dbReference type="SUPFAM" id="SSF103473">
    <property type="entry name" value="MFS general substrate transporter"/>
    <property type="match status" value="1"/>
</dbReference>
<gene>
    <name evidence="8" type="ORF">SAMN05421877_104122</name>
</gene>
<feature type="transmembrane region" description="Helical" evidence="7">
    <location>
        <begin position="340"/>
        <end position="361"/>
    </location>
</feature>
<dbReference type="EMBL" id="FNUT01000004">
    <property type="protein sequence ID" value="SEG01329.1"/>
    <property type="molecule type" value="Genomic_DNA"/>
</dbReference>
<evidence type="ECO:0000256" key="4">
    <source>
        <dbReference type="ARBA" id="ARBA00022692"/>
    </source>
</evidence>
<feature type="transmembrane region" description="Helical" evidence="7">
    <location>
        <begin position="204"/>
        <end position="223"/>
    </location>
</feature>
<keyword evidence="4 7" id="KW-0812">Transmembrane</keyword>
<evidence type="ECO:0000256" key="1">
    <source>
        <dbReference type="ARBA" id="ARBA00004651"/>
    </source>
</evidence>
<evidence type="ECO:0000256" key="3">
    <source>
        <dbReference type="ARBA" id="ARBA00022475"/>
    </source>
</evidence>
<keyword evidence="3" id="KW-1003">Cell membrane</keyword>
<accession>A0A1H5WP46</accession>
<dbReference type="CDD" id="cd06177">
    <property type="entry name" value="MFS_NHS"/>
    <property type="match status" value="1"/>
</dbReference>
<dbReference type="GO" id="GO:0005886">
    <property type="term" value="C:plasma membrane"/>
    <property type="evidence" value="ECO:0007669"/>
    <property type="project" value="UniProtKB-SubCell"/>
</dbReference>
<evidence type="ECO:0000313" key="8">
    <source>
        <dbReference type="EMBL" id="SEG01329.1"/>
    </source>
</evidence>
<dbReference type="Gene3D" id="1.20.1250.20">
    <property type="entry name" value="MFS general substrate transporter like domains"/>
    <property type="match status" value="2"/>
</dbReference>
<dbReference type="AlphaFoldDB" id="A0A1H5WP46"/>
<evidence type="ECO:0000256" key="7">
    <source>
        <dbReference type="SAM" id="Phobius"/>
    </source>
</evidence>
<feature type="transmembrane region" description="Helical" evidence="7">
    <location>
        <begin position="416"/>
        <end position="435"/>
    </location>
</feature>
<evidence type="ECO:0000256" key="6">
    <source>
        <dbReference type="ARBA" id="ARBA00023136"/>
    </source>
</evidence>
<dbReference type="InterPro" id="IPR036259">
    <property type="entry name" value="MFS_trans_sf"/>
</dbReference>
<keyword evidence="6 7" id="KW-0472">Membrane</keyword>
<evidence type="ECO:0000256" key="5">
    <source>
        <dbReference type="ARBA" id="ARBA00022989"/>
    </source>
</evidence>
<proteinExistence type="predicted"/>
<feature type="transmembrane region" description="Helical" evidence="7">
    <location>
        <begin position="243"/>
        <end position="264"/>
    </location>
</feature>